<evidence type="ECO:0000313" key="1">
    <source>
        <dbReference type="EMBL" id="SVB54827.1"/>
    </source>
</evidence>
<dbReference type="EMBL" id="UINC01046597">
    <property type="protein sequence ID" value="SVB54827.1"/>
    <property type="molecule type" value="Genomic_DNA"/>
</dbReference>
<name>A0A382EY90_9ZZZZ</name>
<reference evidence="1" key="1">
    <citation type="submission" date="2018-05" db="EMBL/GenBank/DDBJ databases">
        <authorList>
            <person name="Lanie J.A."/>
            <person name="Ng W.-L."/>
            <person name="Kazmierczak K.M."/>
            <person name="Andrzejewski T.M."/>
            <person name="Davidsen T.M."/>
            <person name="Wayne K.J."/>
            <person name="Tettelin H."/>
            <person name="Glass J.I."/>
            <person name="Rusch D."/>
            <person name="Podicherti R."/>
            <person name="Tsui H.-C.T."/>
            <person name="Winkler M.E."/>
        </authorList>
    </citation>
    <scope>NUCLEOTIDE SEQUENCE</scope>
</reference>
<gene>
    <name evidence="1" type="ORF">METZ01_LOCUS207681</name>
</gene>
<proteinExistence type="predicted"/>
<accession>A0A382EY90</accession>
<protein>
    <submittedName>
        <fullName evidence="1">Uncharacterized protein</fullName>
    </submittedName>
</protein>
<sequence>MQMSKEYEIEQINEAIKYYKNILNSPGDNSLPLFFTEDARQITESISELFVRLEELEAA</sequence>
<dbReference type="AlphaFoldDB" id="A0A382EY90"/>
<organism evidence="1">
    <name type="scientific">marine metagenome</name>
    <dbReference type="NCBI Taxonomy" id="408172"/>
    <lineage>
        <taxon>unclassified sequences</taxon>
        <taxon>metagenomes</taxon>
        <taxon>ecological metagenomes</taxon>
    </lineage>
</organism>